<gene>
    <name evidence="2" type="ORF">A9K56_11000</name>
</gene>
<accession>A0AAP7L0K7</accession>
<organism evidence="2 3">
    <name type="scientific">Stenotrophomonas maltophilia</name>
    <name type="common">Pseudomonas maltophilia</name>
    <name type="synonym">Xanthomonas maltophilia</name>
    <dbReference type="NCBI Taxonomy" id="40324"/>
    <lineage>
        <taxon>Bacteria</taxon>
        <taxon>Pseudomonadati</taxon>
        <taxon>Pseudomonadota</taxon>
        <taxon>Gammaproteobacteria</taxon>
        <taxon>Lysobacterales</taxon>
        <taxon>Lysobacteraceae</taxon>
        <taxon>Stenotrophomonas</taxon>
        <taxon>Stenotrophomonas maltophilia group</taxon>
    </lineage>
</organism>
<evidence type="ECO:0000313" key="3">
    <source>
        <dbReference type="Proteomes" id="UP000092125"/>
    </source>
</evidence>
<protein>
    <submittedName>
        <fullName evidence="2">Uncharacterized protein</fullName>
    </submittedName>
</protein>
<proteinExistence type="predicted"/>
<feature type="transmembrane region" description="Helical" evidence="1">
    <location>
        <begin position="32"/>
        <end position="53"/>
    </location>
</feature>
<comment type="caution">
    <text evidence="2">The sequence shown here is derived from an EMBL/GenBank/DDBJ whole genome shotgun (WGS) entry which is preliminary data.</text>
</comment>
<name>A0AAP7L0K7_STEMA</name>
<keyword evidence="1" id="KW-0812">Transmembrane</keyword>
<dbReference type="Proteomes" id="UP000092125">
    <property type="component" value="Unassembled WGS sequence"/>
</dbReference>
<feature type="transmembrane region" description="Helical" evidence="1">
    <location>
        <begin position="7"/>
        <end position="26"/>
    </location>
</feature>
<sequence>MLTATFLIPAAVIVVGLFNPFGLSFFDEAGSAADWFAAIGTWVIGAGAMKIAYDANAKLKHEREAEDLAKFEARQAALRLIGTEAMTAQVFERNLSSKFDDAGNVDFAQVRILFEIAQKKLGAIRWDNAQKTSLRLSEDALEAMVYTEHNILAVLDYCERFLSKYPADLTSYDPSNCQLMEWMRESASDLTETAKNLEKAIRRDLFGDEDDGSDDAHS</sequence>
<keyword evidence="1" id="KW-0472">Membrane</keyword>
<dbReference type="AlphaFoldDB" id="A0AAP7L0K7"/>
<dbReference type="EMBL" id="LYVI01000006">
    <property type="protein sequence ID" value="OBU61225.1"/>
    <property type="molecule type" value="Genomic_DNA"/>
</dbReference>
<keyword evidence="1" id="KW-1133">Transmembrane helix</keyword>
<evidence type="ECO:0000256" key="1">
    <source>
        <dbReference type="SAM" id="Phobius"/>
    </source>
</evidence>
<reference evidence="2 3" key="1">
    <citation type="submission" date="2016-05" db="EMBL/GenBank/DDBJ databases">
        <title>Draft Genome Sequences of Stenotrophomonas maltophilia Strains Sm32COP, Sm41DVV, Sm46PAILV, SmF3, SmF22, SmSOFb1 and SmCVFa1, Isolated from Different Manures, in France.</title>
        <authorList>
            <person name="Nazaret S."/>
            <person name="Bodilis J."/>
        </authorList>
    </citation>
    <scope>NUCLEOTIDE SEQUENCE [LARGE SCALE GENOMIC DNA]</scope>
    <source>
        <strain evidence="2 3">Sm41DVV</strain>
    </source>
</reference>
<evidence type="ECO:0000313" key="2">
    <source>
        <dbReference type="EMBL" id="OBU61225.1"/>
    </source>
</evidence>